<protein>
    <submittedName>
        <fullName evidence="5">Uncharacterized protein</fullName>
    </submittedName>
</protein>
<organism evidence="5">
    <name type="scientific">Guillardia theta</name>
    <name type="common">Cryptophyte</name>
    <name type="synonym">Cryptomonas phi</name>
    <dbReference type="NCBI Taxonomy" id="55529"/>
    <lineage>
        <taxon>Eukaryota</taxon>
        <taxon>Cryptophyceae</taxon>
        <taxon>Pyrenomonadales</taxon>
        <taxon>Geminigeraceae</taxon>
        <taxon>Guillardia</taxon>
    </lineage>
</organism>
<accession>A0A6U5ZUX5</accession>
<gene>
    <name evidence="2" type="ORF">GTHE00462_LOCUS16632</name>
    <name evidence="3" type="ORF">GTHE00462_LOCUS16633</name>
    <name evidence="4" type="ORF">GTHE00462_LOCUS16635</name>
    <name evidence="5" type="ORF">GTHE00462_LOCUS16636</name>
</gene>
<feature type="compositionally biased region" description="Polar residues" evidence="1">
    <location>
        <begin position="54"/>
        <end position="63"/>
    </location>
</feature>
<dbReference type="EMBL" id="HBKN01021179">
    <property type="protein sequence ID" value="CAE2302251.1"/>
    <property type="molecule type" value="Transcribed_RNA"/>
</dbReference>
<dbReference type="AlphaFoldDB" id="A0A6U5ZUX5"/>
<evidence type="ECO:0000313" key="4">
    <source>
        <dbReference type="EMBL" id="CAE2302253.1"/>
    </source>
</evidence>
<dbReference type="EMBL" id="HBKN01021178">
    <property type="protein sequence ID" value="CAE2302249.1"/>
    <property type="molecule type" value="Transcribed_RNA"/>
</dbReference>
<feature type="compositionally biased region" description="Polar residues" evidence="1">
    <location>
        <begin position="82"/>
        <end position="92"/>
    </location>
</feature>
<evidence type="ECO:0000313" key="3">
    <source>
        <dbReference type="EMBL" id="CAE2302251.1"/>
    </source>
</evidence>
<dbReference type="EMBL" id="HBKN01021182">
    <property type="protein sequence ID" value="CAE2302253.1"/>
    <property type="molecule type" value="Transcribed_RNA"/>
</dbReference>
<sequence length="330" mass="35987">MTATDMDPSLVAAYASKKFVIGEILENNANETKDGELDAAAAVAGPQEKAYTVPTESSLTCSSPVGDEPRRNLKRSYGGNMAAQNTPTSLTSPIGPGDSDNSILSTPSPLTCSISRFLCSVDDFELEDTIQERLREVVSQLPVSFVQKKGRLVVEPKEPYFVISSDGPAAALLNKSSSAITGRMLRSIDWGCDKKLKLCRAMLHAARTGRSTLVTMRVPKKAQILILALEKFICTTGNERIEVLIYPTNLEYSEPQRLPEVSLVQSAEFFRLQSISSNMDSAADKDLEVSEDEMASLRGNLESIFNLSQEMTSKKGKLTDFCPENSENPS</sequence>
<proteinExistence type="predicted"/>
<evidence type="ECO:0000313" key="2">
    <source>
        <dbReference type="EMBL" id="CAE2302249.1"/>
    </source>
</evidence>
<feature type="region of interest" description="Disordered" evidence="1">
    <location>
        <begin position="48"/>
        <end position="96"/>
    </location>
</feature>
<name>A0A6U5ZUX5_GUITH</name>
<reference evidence="5" key="1">
    <citation type="submission" date="2021-01" db="EMBL/GenBank/DDBJ databases">
        <authorList>
            <person name="Corre E."/>
            <person name="Pelletier E."/>
            <person name="Niang G."/>
            <person name="Scheremetjew M."/>
            <person name="Finn R."/>
            <person name="Kale V."/>
            <person name="Holt S."/>
            <person name="Cochrane G."/>
            <person name="Meng A."/>
            <person name="Brown T."/>
            <person name="Cohen L."/>
        </authorList>
    </citation>
    <scope>NUCLEOTIDE SEQUENCE</scope>
    <source>
        <strain evidence="5">CCMP 2712</strain>
    </source>
</reference>
<dbReference type="EMBL" id="HBKN01021183">
    <property type="protein sequence ID" value="CAE2302255.1"/>
    <property type="molecule type" value="Transcribed_RNA"/>
</dbReference>
<evidence type="ECO:0000313" key="5">
    <source>
        <dbReference type="EMBL" id="CAE2302255.1"/>
    </source>
</evidence>
<evidence type="ECO:0000256" key="1">
    <source>
        <dbReference type="SAM" id="MobiDB-lite"/>
    </source>
</evidence>